<sequence length="403" mass="42021">MRGLAAAVQQDLDRRLRSASPAPIAVALSGGGDSLALALIAADWAHAHGRRLLILTVDHRLREESAAWTQACAATAARLRADFRALAWEGEKPTTGLPAAARAARHRLIADAAREAGAKVVLMGHTASDRLEAVAMRDTGSTTPSPRAWGPSPAWPEGRGVFLLRPMLTQTRADIRAWLAGRGETWIEDPANEDHSFARARARARMSGGETDDLAPPRDLADLARATTDLAGGLAVPRSALQDAPGAFLAAACLCAAGTARPPRADALARLAEALRGDAPLVATLAGSRIEADDSQVRFLRDAGRRGVAPLTLAAGETGVWDGRFEINTDRDVTIQPLTGHAAGLPAAQRADLKRLPAGARGTLPFIVSAGSPVIGAIPGVSSRPLALDRLRAACGLVEGEPA</sequence>
<dbReference type="HAMAP" id="MF_01161">
    <property type="entry name" value="tRNA_Ile_lys_synt"/>
    <property type="match status" value="1"/>
</dbReference>
<dbReference type="EMBL" id="JAGSGD010000001">
    <property type="protein sequence ID" value="MBR7618450.1"/>
    <property type="molecule type" value="Genomic_DNA"/>
</dbReference>
<dbReference type="CDD" id="cd01992">
    <property type="entry name" value="TilS_N"/>
    <property type="match status" value="1"/>
</dbReference>
<dbReference type="InterPro" id="IPR014729">
    <property type="entry name" value="Rossmann-like_a/b/a_fold"/>
</dbReference>
<protein>
    <recommendedName>
        <fullName evidence="6">tRNA(Ile)-lysidine synthase</fullName>
        <ecNumber evidence="6">6.3.4.19</ecNumber>
    </recommendedName>
    <alternativeName>
        <fullName evidence="6">tRNA(Ile)-2-lysyl-cytidine synthase</fullName>
    </alternativeName>
    <alternativeName>
        <fullName evidence="6">tRNA(Ile)-lysidine synthetase</fullName>
    </alternativeName>
</protein>
<evidence type="ECO:0000256" key="5">
    <source>
        <dbReference type="ARBA" id="ARBA00048539"/>
    </source>
</evidence>
<keyword evidence="1 6" id="KW-0436">Ligase</keyword>
<evidence type="ECO:0000313" key="8">
    <source>
        <dbReference type="EMBL" id="MBR7618450.1"/>
    </source>
</evidence>
<keyword evidence="9" id="KW-1185">Reference proteome</keyword>
<dbReference type="NCBIfam" id="TIGR02432">
    <property type="entry name" value="lysidine_TilS_N"/>
    <property type="match status" value="1"/>
</dbReference>
<keyword evidence="2 6" id="KW-0819">tRNA processing</keyword>
<dbReference type="PANTHER" id="PTHR43033:SF1">
    <property type="entry name" value="TRNA(ILE)-LYSIDINE SYNTHASE-RELATED"/>
    <property type="match status" value="1"/>
</dbReference>
<reference evidence="8" key="1">
    <citation type="submission" date="2021-04" db="EMBL/GenBank/DDBJ databases">
        <title>Draft genome assembly of strain Phenylobacterium sp. 20VBR1 using MiniION and Illumina platforms.</title>
        <authorList>
            <person name="Thomas F.A."/>
            <person name="Krishnan K.P."/>
            <person name="Sinha R.K."/>
        </authorList>
    </citation>
    <scope>NUCLEOTIDE SEQUENCE</scope>
    <source>
        <strain evidence="8">20VBR1</strain>
    </source>
</reference>
<gene>
    <name evidence="6 8" type="primary">tilS</name>
    <name evidence="8" type="ORF">JKL49_03530</name>
</gene>
<dbReference type="GO" id="GO:0006400">
    <property type="term" value="P:tRNA modification"/>
    <property type="evidence" value="ECO:0007669"/>
    <property type="project" value="UniProtKB-UniRule"/>
</dbReference>
<keyword evidence="4 6" id="KW-0067">ATP-binding</keyword>
<evidence type="ECO:0000256" key="3">
    <source>
        <dbReference type="ARBA" id="ARBA00022741"/>
    </source>
</evidence>
<dbReference type="InterPro" id="IPR011063">
    <property type="entry name" value="TilS/TtcA_N"/>
</dbReference>
<dbReference type="Proteomes" id="UP000622580">
    <property type="component" value="Unassembled WGS sequence"/>
</dbReference>
<comment type="subcellular location">
    <subcellularLocation>
        <location evidence="6">Cytoplasm</location>
    </subcellularLocation>
</comment>
<dbReference type="Pfam" id="PF01171">
    <property type="entry name" value="ATP_bind_3"/>
    <property type="match status" value="1"/>
</dbReference>
<comment type="function">
    <text evidence="6">Ligates lysine onto the cytidine present at position 34 of the AUA codon-specific tRNA(Ile) that contains the anticodon CAU, in an ATP-dependent manner. Cytidine is converted to lysidine, thus changing the amino acid specificity of the tRNA from methionine to isoleucine.</text>
</comment>
<comment type="caution">
    <text evidence="8">The sequence shown here is derived from an EMBL/GenBank/DDBJ whole genome shotgun (WGS) entry which is preliminary data.</text>
</comment>
<dbReference type="SUPFAM" id="SSF52402">
    <property type="entry name" value="Adenine nucleotide alpha hydrolases-like"/>
    <property type="match status" value="1"/>
</dbReference>
<name>A0A941HVC1_9CAUL</name>
<keyword evidence="6" id="KW-0963">Cytoplasm</keyword>
<evidence type="ECO:0000313" key="9">
    <source>
        <dbReference type="Proteomes" id="UP000622580"/>
    </source>
</evidence>
<dbReference type="GO" id="GO:0005524">
    <property type="term" value="F:ATP binding"/>
    <property type="evidence" value="ECO:0007669"/>
    <property type="project" value="UniProtKB-UniRule"/>
</dbReference>
<evidence type="ECO:0000256" key="6">
    <source>
        <dbReference type="HAMAP-Rule" id="MF_01161"/>
    </source>
</evidence>
<keyword evidence="3 6" id="KW-0547">Nucleotide-binding</keyword>
<evidence type="ECO:0000256" key="2">
    <source>
        <dbReference type="ARBA" id="ARBA00022694"/>
    </source>
</evidence>
<proteinExistence type="inferred from homology"/>
<comment type="catalytic activity">
    <reaction evidence="5 6">
        <text>cytidine(34) in tRNA(Ile2) + L-lysine + ATP = lysidine(34) in tRNA(Ile2) + AMP + diphosphate + H(+)</text>
        <dbReference type="Rhea" id="RHEA:43744"/>
        <dbReference type="Rhea" id="RHEA-COMP:10625"/>
        <dbReference type="Rhea" id="RHEA-COMP:10670"/>
        <dbReference type="ChEBI" id="CHEBI:15378"/>
        <dbReference type="ChEBI" id="CHEBI:30616"/>
        <dbReference type="ChEBI" id="CHEBI:32551"/>
        <dbReference type="ChEBI" id="CHEBI:33019"/>
        <dbReference type="ChEBI" id="CHEBI:82748"/>
        <dbReference type="ChEBI" id="CHEBI:83665"/>
        <dbReference type="ChEBI" id="CHEBI:456215"/>
        <dbReference type="EC" id="6.3.4.19"/>
    </reaction>
</comment>
<evidence type="ECO:0000256" key="1">
    <source>
        <dbReference type="ARBA" id="ARBA00022598"/>
    </source>
</evidence>
<organism evidence="8 9">
    <name type="scientific">Phenylobacterium glaciei</name>
    <dbReference type="NCBI Taxonomy" id="2803784"/>
    <lineage>
        <taxon>Bacteria</taxon>
        <taxon>Pseudomonadati</taxon>
        <taxon>Pseudomonadota</taxon>
        <taxon>Alphaproteobacteria</taxon>
        <taxon>Caulobacterales</taxon>
        <taxon>Caulobacteraceae</taxon>
        <taxon>Phenylobacterium</taxon>
    </lineage>
</organism>
<dbReference type="InterPro" id="IPR012094">
    <property type="entry name" value="tRNA_Ile_lys_synt"/>
</dbReference>
<dbReference type="PANTHER" id="PTHR43033">
    <property type="entry name" value="TRNA(ILE)-LYSIDINE SYNTHASE-RELATED"/>
    <property type="match status" value="1"/>
</dbReference>
<dbReference type="InterPro" id="IPR012795">
    <property type="entry name" value="tRNA_Ile_lys_synt_N"/>
</dbReference>
<evidence type="ECO:0000256" key="4">
    <source>
        <dbReference type="ARBA" id="ARBA00022840"/>
    </source>
</evidence>
<feature type="domain" description="tRNA(Ile)-lysidine/2-thiocytidine synthase N-terminal" evidence="7">
    <location>
        <begin position="24"/>
        <end position="204"/>
    </location>
</feature>
<dbReference type="GO" id="GO:0005737">
    <property type="term" value="C:cytoplasm"/>
    <property type="evidence" value="ECO:0007669"/>
    <property type="project" value="UniProtKB-SubCell"/>
</dbReference>
<dbReference type="GO" id="GO:0032267">
    <property type="term" value="F:tRNA(Ile)-lysidine synthase activity"/>
    <property type="evidence" value="ECO:0007669"/>
    <property type="project" value="UniProtKB-EC"/>
</dbReference>
<dbReference type="EC" id="6.3.4.19" evidence="6"/>
<dbReference type="RefSeq" id="WP_215338328.1">
    <property type="nucleotide sequence ID" value="NZ_JAGSGD010000001.1"/>
</dbReference>
<evidence type="ECO:0000259" key="7">
    <source>
        <dbReference type="Pfam" id="PF01171"/>
    </source>
</evidence>
<comment type="domain">
    <text evidence="6">The N-terminal region contains the highly conserved SGGXDS motif, predicted to be a P-loop motif involved in ATP binding.</text>
</comment>
<accession>A0A941HVC1</accession>
<dbReference type="AlphaFoldDB" id="A0A941HVC1"/>
<feature type="binding site" evidence="6">
    <location>
        <begin position="29"/>
        <end position="34"/>
    </location>
    <ligand>
        <name>ATP</name>
        <dbReference type="ChEBI" id="CHEBI:30616"/>
    </ligand>
</feature>
<dbReference type="Gene3D" id="3.40.50.620">
    <property type="entry name" value="HUPs"/>
    <property type="match status" value="1"/>
</dbReference>
<comment type="similarity">
    <text evidence="6">Belongs to the tRNA(Ile)-lysidine synthase family.</text>
</comment>